<dbReference type="EMBL" id="JAKXMK010000052">
    <property type="protein sequence ID" value="MCH6171921.1"/>
    <property type="molecule type" value="Genomic_DNA"/>
</dbReference>
<evidence type="ECO:0000256" key="1">
    <source>
        <dbReference type="ARBA" id="ARBA00023002"/>
    </source>
</evidence>
<proteinExistence type="predicted"/>
<dbReference type="Pfam" id="PF08028">
    <property type="entry name" value="Acyl-CoA_dh_2"/>
    <property type="match status" value="1"/>
</dbReference>
<name>A0ABS9TUL5_9PSEU</name>
<dbReference type="InterPro" id="IPR046373">
    <property type="entry name" value="Acyl-CoA_Oxase/DH_mid-dom_sf"/>
</dbReference>
<evidence type="ECO:0000313" key="4">
    <source>
        <dbReference type="EMBL" id="MCH6171921.1"/>
    </source>
</evidence>
<dbReference type="InterPro" id="IPR013786">
    <property type="entry name" value="AcylCoA_DH/ox_N"/>
</dbReference>
<dbReference type="Proteomes" id="UP001299970">
    <property type="component" value="Unassembled WGS sequence"/>
</dbReference>
<accession>A0ABS9TUL5</accession>
<dbReference type="SUPFAM" id="SSF56645">
    <property type="entry name" value="Acyl-CoA dehydrogenase NM domain-like"/>
    <property type="match status" value="1"/>
</dbReference>
<protein>
    <submittedName>
        <fullName evidence="4">Acyl-CoA dehydrogenase family protein</fullName>
    </submittedName>
</protein>
<dbReference type="Gene3D" id="1.10.540.10">
    <property type="entry name" value="Acyl-CoA dehydrogenase/oxidase, N-terminal domain"/>
    <property type="match status" value="1"/>
</dbReference>
<feature type="domain" description="Acyl-CoA dehydrogenase C-terminal" evidence="3">
    <location>
        <begin position="240"/>
        <end position="365"/>
    </location>
</feature>
<evidence type="ECO:0000259" key="3">
    <source>
        <dbReference type="Pfam" id="PF08028"/>
    </source>
</evidence>
<keyword evidence="1" id="KW-0560">Oxidoreductase</keyword>
<dbReference type="InterPro" id="IPR037069">
    <property type="entry name" value="AcylCoA_DH/ox_N_sf"/>
</dbReference>
<dbReference type="InterPro" id="IPR013107">
    <property type="entry name" value="Acyl-CoA_DH_C"/>
</dbReference>
<dbReference type="Pfam" id="PF02771">
    <property type="entry name" value="Acyl-CoA_dh_N"/>
    <property type="match status" value="1"/>
</dbReference>
<reference evidence="4 5" key="1">
    <citation type="submission" date="2022-03" db="EMBL/GenBank/DDBJ databases">
        <title>Pseudonocardia alaer sp. nov., a novel actinomycete isolated from reed forest soil.</title>
        <authorList>
            <person name="Wang L."/>
        </authorList>
    </citation>
    <scope>NUCLEOTIDE SEQUENCE [LARGE SCALE GENOMIC DNA]</scope>
    <source>
        <strain evidence="4 5">Y-16303</strain>
    </source>
</reference>
<dbReference type="Gene3D" id="1.20.140.10">
    <property type="entry name" value="Butyryl-CoA Dehydrogenase, subunit A, domain 3"/>
    <property type="match status" value="1"/>
</dbReference>
<dbReference type="InterPro" id="IPR036250">
    <property type="entry name" value="AcylCo_DH-like_C"/>
</dbReference>
<dbReference type="PIRSF" id="PIRSF016578">
    <property type="entry name" value="HsaA"/>
    <property type="match status" value="1"/>
</dbReference>
<dbReference type="InterPro" id="IPR009100">
    <property type="entry name" value="AcylCoA_DH/oxidase_NM_dom_sf"/>
</dbReference>
<dbReference type="SUPFAM" id="SSF47203">
    <property type="entry name" value="Acyl-CoA dehydrogenase C-terminal domain-like"/>
    <property type="match status" value="1"/>
</dbReference>
<evidence type="ECO:0000259" key="2">
    <source>
        <dbReference type="Pfam" id="PF02771"/>
    </source>
</evidence>
<feature type="domain" description="Acyl-CoA dehydrogenase/oxidase N-terminal" evidence="2">
    <location>
        <begin position="26"/>
        <end position="90"/>
    </location>
</feature>
<keyword evidence="5" id="KW-1185">Reference proteome</keyword>
<comment type="caution">
    <text evidence="4">The sequence shown here is derived from an EMBL/GenBank/DDBJ whole genome shotgun (WGS) entry which is preliminary data.</text>
</comment>
<gene>
    <name evidence="4" type="ORF">MMF94_40085</name>
</gene>
<organism evidence="4 5">
    <name type="scientific">Pseudonocardia alaniniphila</name>
    <dbReference type="NCBI Taxonomy" id="75291"/>
    <lineage>
        <taxon>Bacteria</taxon>
        <taxon>Bacillati</taxon>
        <taxon>Actinomycetota</taxon>
        <taxon>Actinomycetes</taxon>
        <taxon>Pseudonocardiales</taxon>
        <taxon>Pseudonocardiaceae</taxon>
        <taxon>Pseudonocardia</taxon>
    </lineage>
</organism>
<sequence length="389" mass="41610">MKVDSGSALDGATILANADRIGPLLREHAAEVEAARRLTEPVVNALRSTGVFRMAMPAAWGGPEVDICRQIEIVETLSRADASAGWCAQIGADSGYYSANIDQAAARSLYPDLDAVTAGWLTPAGTLEVCDGGYRLSGRWSFGSGVTHADVIVGGARVTENGSPRLLADGTPERRIAMLPAAQWDVLDTWRPLGLTGSGSHDYTITDTFVPAENTWVHGRSYRSGPLYSWRGMVVVNFVGVPLGTALDACDVATSILDAKVLVPEMIPARDAPRVRAAVARAQAMVGAARSYVYDTVSTFWSVIVAGDEPSIRQRAHLAGLLVHTVSECRTAVRLLVDTVGSVAIQDECSLGRQMRDLDTIAQHTLGKSRMWEWAGAMYFGQNSPSPLL</sequence>
<dbReference type="RefSeq" id="WP_241042728.1">
    <property type="nucleotide sequence ID" value="NZ_BAAAJF010000079.1"/>
</dbReference>
<dbReference type="Gene3D" id="2.40.110.10">
    <property type="entry name" value="Butyryl-CoA Dehydrogenase, subunit A, domain 2"/>
    <property type="match status" value="1"/>
</dbReference>
<evidence type="ECO:0000313" key="5">
    <source>
        <dbReference type="Proteomes" id="UP001299970"/>
    </source>
</evidence>